<evidence type="ECO:0000256" key="5">
    <source>
        <dbReference type="SAM" id="MobiDB-lite"/>
    </source>
</evidence>
<proteinExistence type="predicted"/>
<dbReference type="Pfam" id="PF03547">
    <property type="entry name" value="Mem_trans"/>
    <property type="match status" value="1"/>
</dbReference>
<dbReference type="Gene3D" id="1.20.1070.10">
    <property type="entry name" value="Rhodopsin 7-helix transmembrane proteins"/>
    <property type="match status" value="1"/>
</dbReference>
<sequence>MNSFSNLPAENLTIAVNMSKTFSSTVMHRFNSTNDPPSMSITRLFPALLECFGIVLCGYIAGRANVITSTQAKGLGNFVSRFALPALLFKNMVVLNFSNVDWSFLYSILIAKASVFFIVCVLTLLVASPDSRFSKAGLFPIFATQSNDFALGYPIVEALYQTTYPEYLQYIYLVAPISLMMLNPIGFIFCEIQKWKDTQNASQNKVKIVGLGLLRVLQNPIVFMVFIGIAFNFILDQKVPVYMENFLDGLANSFSGSALFYLGLTMVGKIKKLKKSAFIVLILLITAKLLVLPLLCREMVELLDKGDSVVNHTSLSNYAFLYGVFPVAPGVAIFATQFNMEVEIITSGMVISTFVSAPIMYVSAWLLTFPTMDPKPLAYAIQNVSFDISIISLVSLSIVCAGMMIWNFVKEKNFVGQILVFVLLYSSLYSTYLWTGLLAVSLFLLKKRESVQIPVGIIIISGWGIPALLVGVLLITGKHNGDSIDSAFFYGKEQMIITAVTLFCSIVIAGISLMCMNRTTQAGRYEGFDQSQSHKAAEPGNTAFEESPVPINDPEPFTSSIPETGCCSCSMGNGGLCCPSAEPVANTSTSGLVTPSSEKNEHCVSRCNSQSCMLVQEEEQYLQSGDQQLARHVLLCLLLIIGLFANLSSCLWWLFNQEPGRLYVELQFFCAVFNFGQGFISFGIFGLDKHLIILPFKRRLEFLWNNKDTTDNRGSPVPEEIKMTCQQFIHYHRDLCIRNIVKERRCGAKTSTGTFCGCDLVNWLIEVGLASDRGEAVIYGDRLVQGGVIQHITNEYEFRDEYLFYRFLQKSPEQSPPAVNANTPPQERYKEIEHSSPSPKT</sequence>
<feature type="transmembrane region" description="Helical" evidence="6">
    <location>
        <begin position="633"/>
        <end position="654"/>
    </location>
</feature>
<protein>
    <submittedName>
        <fullName evidence="9">Integral membrane protein GPR155 isoform X2</fullName>
    </submittedName>
</protein>
<dbReference type="PROSITE" id="PS50186">
    <property type="entry name" value="DEP"/>
    <property type="match status" value="1"/>
</dbReference>
<keyword evidence="3 6" id="KW-1133">Transmembrane helix</keyword>
<feature type="transmembrane region" description="Helical" evidence="6">
    <location>
        <begin position="495"/>
        <end position="516"/>
    </location>
</feature>
<dbReference type="SUPFAM" id="SSF46785">
    <property type="entry name" value="Winged helix' DNA-binding domain"/>
    <property type="match status" value="1"/>
</dbReference>
<dbReference type="InterPro" id="IPR036390">
    <property type="entry name" value="WH_DNA-bd_sf"/>
</dbReference>
<dbReference type="CDD" id="cd04443">
    <property type="entry name" value="DEP_GPR155"/>
    <property type="match status" value="1"/>
</dbReference>
<feature type="transmembrane region" description="Helical" evidence="6">
    <location>
        <begin position="276"/>
        <end position="295"/>
    </location>
</feature>
<keyword evidence="8" id="KW-1185">Reference proteome</keyword>
<evidence type="ECO:0000259" key="7">
    <source>
        <dbReference type="PROSITE" id="PS50186"/>
    </source>
</evidence>
<dbReference type="GO" id="GO:0035556">
    <property type="term" value="P:intracellular signal transduction"/>
    <property type="evidence" value="ECO:0007669"/>
    <property type="project" value="InterPro"/>
</dbReference>
<dbReference type="InterPro" id="IPR036388">
    <property type="entry name" value="WH-like_DNA-bd_sf"/>
</dbReference>
<dbReference type="GO" id="GO:0055085">
    <property type="term" value="P:transmembrane transport"/>
    <property type="evidence" value="ECO:0007669"/>
    <property type="project" value="InterPro"/>
</dbReference>
<accession>A0A6P6IW49</accession>
<evidence type="ECO:0000256" key="3">
    <source>
        <dbReference type="ARBA" id="ARBA00022989"/>
    </source>
</evidence>
<dbReference type="RefSeq" id="XP_025791173.1">
    <property type="nucleotide sequence ID" value="XM_025935388.1"/>
</dbReference>
<feature type="transmembrane region" description="Helical" evidence="6">
    <location>
        <begin position="418"/>
        <end position="445"/>
    </location>
</feature>
<organism evidence="8 9">
    <name type="scientific">Puma concolor</name>
    <name type="common">Mountain lion</name>
    <name type="synonym">Felis concolor</name>
    <dbReference type="NCBI Taxonomy" id="9696"/>
    <lineage>
        <taxon>Eukaryota</taxon>
        <taxon>Metazoa</taxon>
        <taxon>Chordata</taxon>
        <taxon>Craniata</taxon>
        <taxon>Vertebrata</taxon>
        <taxon>Euteleostomi</taxon>
        <taxon>Mammalia</taxon>
        <taxon>Eutheria</taxon>
        <taxon>Laurasiatheria</taxon>
        <taxon>Carnivora</taxon>
        <taxon>Feliformia</taxon>
        <taxon>Felidae</taxon>
        <taxon>Felinae</taxon>
        <taxon>Puma</taxon>
    </lineage>
</organism>
<evidence type="ECO:0000256" key="2">
    <source>
        <dbReference type="ARBA" id="ARBA00022692"/>
    </source>
</evidence>
<feature type="transmembrane region" description="Helical" evidence="6">
    <location>
        <begin position="388"/>
        <end position="406"/>
    </location>
</feature>
<feature type="transmembrane region" description="Helical" evidence="6">
    <location>
        <begin position="666"/>
        <end position="687"/>
    </location>
</feature>
<comment type="subcellular location">
    <subcellularLocation>
        <location evidence="1">Membrane</location>
        <topology evidence="1">Multi-pass membrane protein</topology>
    </subcellularLocation>
</comment>
<dbReference type="SMART" id="SM00049">
    <property type="entry name" value="DEP"/>
    <property type="match status" value="1"/>
</dbReference>
<dbReference type="CTD" id="151556"/>
<evidence type="ECO:0000256" key="1">
    <source>
        <dbReference type="ARBA" id="ARBA00004141"/>
    </source>
</evidence>
<dbReference type="InterPro" id="IPR004776">
    <property type="entry name" value="Mem_transp_PIN-like"/>
</dbReference>
<feature type="transmembrane region" description="Helical" evidence="6">
    <location>
        <begin position="44"/>
        <end position="66"/>
    </location>
</feature>
<dbReference type="GO" id="GO:0030514">
    <property type="term" value="P:negative regulation of BMP signaling pathway"/>
    <property type="evidence" value="ECO:0007669"/>
    <property type="project" value="TreeGrafter"/>
</dbReference>
<name>A0A6P6IW49_PUMCO</name>
<dbReference type="PANTHER" id="PTHR22829">
    <property type="entry name" value="DEP DOMAIN PROTEIN"/>
    <property type="match status" value="1"/>
</dbReference>
<dbReference type="Gene3D" id="1.10.10.10">
    <property type="entry name" value="Winged helix-like DNA-binding domain superfamily/Winged helix DNA-binding domain"/>
    <property type="match status" value="1"/>
</dbReference>
<evidence type="ECO:0000256" key="6">
    <source>
        <dbReference type="SAM" id="Phobius"/>
    </source>
</evidence>
<dbReference type="Proteomes" id="UP000515131">
    <property type="component" value="Unplaced"/>
</dbReference>
<dbReference type="GO" id="GO:0016020">
    <property type="term" value="C:membrane"/>
    <property type="evidence" value="ECO:0007669"/>
    <property type="project" value="UniProtKB-SubCell"/>
</dbReference>
<gene>
    <name evidence="9" type="primary">GPR155</name>
</gene>
<dbReference type="InterPro" id="IPR000591">
    <property type="entry name" value="DEP_dom"/>
</dbReference>
<dbReference type="PANTHER" id="PTHR22829:SF5">
    <property type="entry name" value="INTEGRAL MEMBRANE PROTEIN GPR155"/>
    <property type="match status" value="1"/>
</dbReference>
<feature type="transmembrane region" description="Helical" evidence="6">
    <location>
        <begin position="211"/>
        <end position="234"/>
    </location>
</feature>
<dbReference type="Pfam" id="PF00610">
    <property type="entry name" value="DEP"/>
    <property type="match status" value="1"/>
</dbReference>
<feature type="transmembrane region" description="Helical" evidence="6">
    <location>
        <begin position="104"/>
        <end position="126"/>
    </location>
</feature>
<feature type="domain" description="DEP" evidence="7">
    <location>
        <begin position="731"/>
        <end position="809"/>
    </location>
</feature>
<dbReference type="AlphaFoldDB" id="A0A6P6IW49"/>
<reference evidence="9" key="1">
    <citation type="submission" date="2025-08" db="UniProtKB">
        <authorList>
            <consortium name="RefSeq"/>
        </authorList>
    </citation>
    <scope>IDENTIFICATION</scope>
    <source>
        <tissue evidence="9">Blood</tissue>
    </source>
</reference>
<keyword evidence="4 6" id="KW-0472">Membrane</keyword>
<keyword evidence="2 6" id="KW-0812">Transmembrane</keyword>
<feature type="transmembrane region" description="Helical" evidence="6">
    <location>
        <begin position="168"/>
        <end position="190"/>
    </location>
</feature>
<dbReference type="InterPro" id="IPR051832">
    <property type="entry name" value="mTOR-Rac_regulators"/>
</dbReference>
<dbReference type="GeneID" id="112872255"/>
<evidence type="ECO:0000256" key="4">
    <source>
        <dbReference type="ARBA" id="ARBA00023136"/>
    </source>
</evidence>
<feature type="region of interest" description="Disordered" evidence="5">
    <location>
        <begin position="813"/>
        <end position="841"/>
    </location>
</feature>
<feature type="transmembrane region" description="Helical" evidence="6">
    <location>
        <begin position="457"/>
        <end position="475"/>
    </location>
</feature>
<evidence type="ECO:0000313" key="9">
    <source>
        <dbReference type="RefSeq" id="XP_025791173.1"/>
    </source>
</evidence>
<dbReference type="InterPro" id="IPR037368">
    <property type="entry name" value="GPR155_DEP"/>
</dbReference>
<feature type="transmembrane region" description="Helical" evidence="6">
    <location>
        <begin position="344"/>
        <end position="367"/>
    </location>
</feature>
<evidence type="ECO:0000313" key="8">
    <source>
        <dbReference type="Proteomes" id="UP000515131"/>
    </source>
</evidence>